<evidence type="ECO:0000256" key="1">
    <source>
        <dbReference type="ARBA" id="ARBA00004123"/>
    </source>
</evidence>
<feature type="domain" description="HHH" evidence="5">
    <location>
        <begin position="235"/>
        <end position="305"/>
    </location>
</feature>
<dbReference type="OrthoDB" id="6287434at2759"/>
<keyword evidence="3" id="KW-0804">Transcription</keyword>
<dbReference type="PANTHER" id="PTHR10145">
    <property type="entry name" value="TRANSCRIPTION ELONGATION FACTOR SPT6"/>
    <property type="match status" value="1"/>
</dbReference>
<dbReference type="HOGENOM" id="CLU_788186_0_0_1"/>
<dbReference type="Proteomes" id="UP000015101">
    <property type="component" value="Unassembled WGS sequence"/>
</dbReference>
<reference evidence="8" key="1">
    <citation type="submission" date="2012-12" db="EMBL/GenBank/DDBJ databases">
        <authorList>
            <person name="Hellsten U."/>
            <person name="Grimwood J."/>
            <person name="Chapman J.A."/>
            <person name="Shapiro H."/>
            <person name="Aerts A."/>
            <person name="Otillar R.P."/>
            <person name="Terry A.Y."/>
            <person name="Boore J.L."/>
            <person name="Simakov O."/>
            <person name="Marletaz F."/>
            <person name="Cho S.-J."/>
            <person name="Edsinger-Gonzales E."/>
            <person name="Havlak P."/>
            <person name="Kuo D.-H."/>
            <person name="Larsson T."/>
            <person name="Lv J."/>
            <person name="Arendt D."/>
            <person name="Savage R."/>
            <person name="Osoegawa K."/>
            <person name="de Jong P."/>
            <person name="Lindberg D.R."/>
            <person name="Seaver E.C."/>
            <person name="Weisblat D.A."/>
            <person name="Putnam N.H."/>
            <person name="Grigoriev I.V."/>
            <person name="Rokhsar D.S."/>
        </authorList>
    </citation>
    <scope>NUCLEOTIDE SEQUENCE</scope>
</reference>
<sequence length="352" mass="40958">MSLDDIDIDLKLIYNDLKVSMDFSKDHILKYSKCLGILQLHIVQYLKVLPLTASTVLRSSHCFCFLPESVEKNENHPCYIFKYLKGKPVRHLVEDEYLKINQAEEDGLVKVHFYMDHDSYMQKQIRTKLLEEDKDHVMKSCCQSLHSLLRVAPHQVDQILQKEKDYRVDKGLRILGVATSSDKDEASYCAIIDGSEEITDYQKMTSLAARGYLWSKKEKEAKDQDCNNDADVYFLDGSRIHPEVYPWARKMAQDALDYNEDAVKDILETPEKLENLDLDAFFEELKKQDYGDKGTKLYDIKAELRDRYKDQITPFKSATAQEKFNMLTKETPQTFYISKIVCCRVVGIEVRN</sequence>
<evidence type="ECO:0000259" key="5">
    <source>
        <dbReference type="Pfam" id="PF17674"/>
    </source>
</evidence>
<dbReference type="InParanoid" id="T1F7D0"/>
<dbReference type="EMBL" id="KB096676">
    <property type="protein sequence ID" value="ESO03042.1"/>
    <property type="molecule type" value="Genomic_DNA"/>
</dbReference>
<comment type="similarity">
    <text evidence="2">Belongs to the SPT6 family.</text>
</comment>
<dbReference type="Pfam" id="PF17674">
    <property type="entry name" value="HHH_9"/>
    <property type="match status" value="1"/>
</dbReference>
<accession>T1F7D0</accession>
<dbReference type="EMBL" id="AMQM01004761">
    <property type="status" value="NOT_ANNOTATED_CDS"/>
    <property type="molecule type" value="Genomic_DNA"/>
</dbReference>
<organism evidence="7 8">
    <name type="scientific">Helobdella robusta</name>
    <name type="common">Californian leech</name>
    <dbReference type="NCBI Taxonomy" id="6412"/>
    <lineage>
        <taxon>Eukaryota</taxon>
        <taxon>Metazoa</taxon>
        <taxon>Spiralia</taxon>
        <taxon>Lophotrochozoa</taxon>
        <taxon>Annelida</taxon>
        <taxon>Clitellata</taxon>
        <taxon>Hirudinea</taxon>
        <taxon>Rhynchobdellida</taxon>
        <taxon>Glossiphoniidae</taxon>
        <taxon>Helobdella</taxon>
    </lineage>
</organism>
<dbReference type="GO" id="GO:0140673">
    <property type="term" value="P:transcription elongation-coupled chromatin remodeling"/>
    <property type="evidence" value="ECO:0007669"/>
    <property type="project" value="InterPro"/>
</dbReference>
<keyword evidence="4" id="KW-0539">Nucleus</keyword>
<evidence type="ECO:0000256" key="3">
    <source>
        <dbReference type="ARBA" id="ARBA00023163"/>
    </source>
</evidence>
<reference evidence="7" key="3">
    <citation type="submission" date="2015-06" db="UniProtKB">
        <authorList>
            <consortium name="EnsemblMetazoa"/>
        </authorList>
    </citation>
    <scope>IDENTIFICATION</scope>
</reference>
<dbReference type="SUPFAM" id="SSF47781">
    <property type="entry name" value="RuvA domain 2-like"/>
    <property type="match status" value="1"/>
</dbReference>
<dbReference type="KEGG" id="hro:HELRODRAFT_173910"/>
<gene>
    <name evidence="7" type="primary">20204729</name>
    <name evidence="6" type="ORF">HELRODRAFT_173910</name>
</gene>
<dbReference type="FunFam" id="1.10.10.2740:FF:000002">
    <property type="entry name" value="Transcription elongation factor Spt6"/>
    <property type="match status" value="1"/>
</dbReference>
<proteinExistence type="inferred from homology"/>
<dbReference type="InterPro" id="IPR023323">
    <property type="entry name" value="Tex-like_dom_sf"/>
</dbReference>
<evidence type="ECO:0000313" key="8">
    <source>
        <dbReference type="Proteomes" id="UP000015101"/>
    </source>
</evidence>
<protein>
    <recommendedName>
        <fullName evidence="5">HHH domain-containing protein</fullName>
    </recommendedName>
</protein>
<dbReference type="InterPro" id="IPR017072">
    <property type="entry name" value="TF_Spt6"/>
</dbReference>
<evidence type="ECO:0000313" key="6">
    <source>
        <dbReference type="EMBL" id="ESO03042.1"/>
    </source>
</evidence>
<dbReference type="GeneID" id="20204729"/>
<dbReference type="InterPro" id="IPR010994">
    <property type="entry name" value="RuvA_2-like"/>
</dbReference>
<evidence type="ECO:0000256" key="2">
    <source>
        <dbReference type="ARBA" id="ARBA00009253"/>
    </source>
</evidence>
<dbReference type="InterPro" id="IPR042066">
    <property type="entry name" value="Spt6_death-like"/>
</dbReference>
<keyword evidence="8" id="KW-1185">Reference proteome</keyword>
<dbReference type="AlphaFoldDB" id="T1F7D0"/>
<evidence type="ECO:0000313" key="7">
    <source>
        <dbReference type="EnsemblMetazoa" id="HelroP173910"/>
    </source>
</evidence>
<dbReference type="Gene3D" id="1.10.3500.10">
    <property type="entry name" value="Tex N-terminal region-like"/>
    <property type="match status" value="2"/>
</dbReference>
<dbReference type="EnsemblMetazoa" id="HelroT173910">
    <property type="protein sequence ID" value="HelroP173910"/>
    <property type="gene ID" value="HelroG173910"/>
</dbReference>
<comment type="subcellular location">
    <subcellularLocation>
        <location evidence="1">Nucleus</location>
    </subcellularLocation>
</comment>
<dbReference type="InterPro" id="IPR041692">
    <property type="entry name" value="HHH_9"/>
</dbReference>
<dbReference type="CTD" id="20204729"/>
<dbReference type="PANTHER" id="PTHR10145:SF6">
    <property type="entry name" value="TRANSCRIPTION ELONGATION FACTOR SPT6"/>
    <property type="match status" value="1"/>
</dbReference>
<dbReference type="RefSeq" id="XP_009018735.1">
    <property type="nucleotide sequence ID" value="XM_009020487.1"/>
</dbReference>
<dbReference type="Gene3D" id="1.10.10.2740">
    <property type="entry name" value="Spt6, Death-like domain"/>
    <property type="match status" value="1"/>
</dbReference>
<name>T1F7D0_HELRO</name>
<evidence type="ECO:0000256" key="4">
    <source>
        <dbReference type="ARBA" id="ARBA00023242"/>
    </source>
</evidence>
<dbReference type="GO" id="GO:0005634">
    <property type="term" value="C:nucleus"/>
    <property type="evidence" value="ECO:0007669"/>
    <property type="project" value="UniProtKB-SubCell"/>
</dbReference>
<dbReference type="eggNOG" id="KOG1856">
    <property type="taxonomic scope" value="Eukaryota"/>
</dbReference>
<dbReference type="STRING" id="6412.T1F7D0"/>
<reference evidence="6 8" key="2">
    <citation type="journal article" date="2013" name="Nature">
        <title>Insights into bilaterian evolution from three spiralian genomes.</title>
        <authorList>
            <person name="Simakov O."/>
            <person name="Marletaz F."/>
            <person name="Cho S.J."/>
            <person name="Edsinger-Gonzales E."/>
            <person name="Havlak P."/>
            <person name="Hellsten U."/>
            <person name="Kuo D.H."/>
            <person name="Larsson T."/>
            <person name="Lv J."/>
            <person name="Arendt D."/>
            <person name="Savage R."/>
            <person name="Osoegawa K."/>
            <person name="de Jong P."/>
            <person name="Grimwood J."/>
            <person name="Chapman J.A."/>
            <person name="Shapiro H."/>
            <person name="Aerts A."/>
            <person name="Otillar R.P."/>
            <person name="Terry A.Y."/>
            <person name="Boore J.L."/>
            <person name="Grigoriev I.V."/>
            <person name="Lindberg D.R."/>
            <person name="Seaver E.C."/>
            <person name="Weisblat D.A."/>
            <person name="Putnam N.H."/>
            <person name="Rokhsar D.S."/>
        </authorList>
    </citation>
    <scope>NUCLEOTIDE SEQUENCE</scope>
</reference>